<dbReference type="EMBL" id="AQHV01000014">
    <property type="protein sequence ID" value="KKB53354.1"/>
    <property type="molecule type" value="Genomic_DNA"/>
</dbReference>
<dbReference type="InterPro" id="IPR000531">
    <property type="entry name" value="Beta-barrel_TonB"/>
</dbReference>
<comment type="subcellular location">
    <subcellularLocation>
        <location evidence="1 8">Cell outer membrane</location>
        <topology evidence="1 8">Multi-pass membrane protein</topology>
    </subcellularLocation>
</comment>
<evidence type="ECO:0000256" key="9">
    <source>
        <dbReference type="RuleBase" id="RU003357"/>
    </source>
</evidence>
<evidence type="ECO:0000259" key="10">
    <source>
        <dbReference type="Pfam" id="PF00593"/>
    </source>
</evidence>
<dbReference type="Pfam" id="PF07715">
    <property type="entry name" value="Plug"/>
    <property type="match status" value="1"/>
</dbReference>
<keyword evidence="3 8" id="KW-1134">Transmembrane beta strand</keyword>
<evidence type="ECO:0000313" key="13">
    <source>
        <dbReference type="Proteomes" id="UP000033047"/>
    </source>
</evidence>
<keyword evidence="2 8" id="KW-0813">Transport</keyword>
<sequence length="1026" mass="113821">MNKSYNALPPQKRKAAGRKNRFLSLLIILLTSLSVQVFAQDVRITGTVIGEADKFPIIGANVLVKGTTIGTITDVDGKFSLDVPQNATLVVSYIGCQTQEIKVTGAKTLNIAMKDDAIGLEDVVVIGYGSQKKSDLTGGIVAVGEEKLQMVTTNNLLDKLAGQVAGLNITTSKASPTEDQTLRVRGENSLTADNAPLVVLDGIPYSGSLGDIDPNIIENMSVLKDASSAAIYGSRGSNGVILIQTKKGKKGAASVSYKGQIGFSQPERHINMMNGTDYIKYLQAQYAVWKGIENPTVDDVLRAIEKENYQNGIETDWQDMIFRTALTNSHQISISGGTDATTYMASISRLNQEGVVKDTGVKRTNISLNITQKLGSWLTVGMGTQAIQKDYGGIQAGISDAMLQSPYGKMYNSDGSMRDYPMDETLHPNPFANEKATSDKVTRNIFISTFAEAMLPVKGLSFRTNFGYNYRSKFEGEYYGRNTLTGRAQNGSAKILNQHYWDYTWENLLKYNREFGKHKIDATALFSMQQTNTQQSEQSGTSFVNDDSEYHNMAGAENNKTLKSELTETAMLSYMLRVNYNYANKYLLTLTGRSDGYSAFGENNKYAFFPSVAGAWNISQEDFMESTADWLSMLKVRLSWGSNGNQAIKAYQTLDRLSLTTYIWGDKGTTVNGAFLPYDGVGNPNLKWETTRTINAGIDFSFLNNRLSGNIDFYVANTSDLLMKRTVPIMNGYNSIMDNVGKTRNTGVEIVLNSVNVETKDFRWGSTFNFALNRDKIIELRGDGNDDLTNKWFIGEPVRVHYDYDVIGTWQENDQFVINGHTISWDATQKKYLNEDGVEYQKGAAPGSAKLADRDGDGVITAKDKKIIGSKLPSFTMSLGNTINYKDFTFSFLFNGVFGVTKEMQDYNFERWGLGYNYIDGMDYWTPENPTNEMTSPGYVPYDKHTFYKKMNYVQLKNITLGYNIPQTALSKIGIAALNINASINNVCTFSNVKNALNYDGTDTNANIIYTYPTARSYMLGLNLTF</sequence>
<dbReference type="NCBIfam" id="TIGR04056">
    <property type="entry name" value="OMP_RagA_SusC"/>
    <property type="match status" value="1"/>
</dbReference>
<protein>
    <submittedName>
        <fullName evidence="12">SusC/RagA family TonB-linked outer membrane protein</fullName>
    </submittedName>
</protein>
<dbReference type="SUPFAM" id="SSF49464">
    <property type="entry name" value="Carboxypeptidase regulatory domain-like"/>
    <property type="match status" value="1"/>
</dbReference>
<dbReference type="Gene3D" id="2.60.40.1120">
    <property type="entry name" value="Carboxypeptidase-like, regulatory domain"/>
    <property type="match status" value="1"/>
</dbReference>
<feature type="domain" description="TonB-dependent receptor-like beta-barrel" evidence="10">
    <location>
        <begin position="460"/>
        <end position="986"/>
    </location>
</feature>
<dbReference type="Gene3D" id="2.170.130.10">
    <property type="entry name" value="TonB-dependent receptor, plug domain"/>
    <property type="match status" value="1"/>
</dbReference>
<evidence type="ECO:0000256" key="7">
    <source>
        <dbReference type="ARBA" id="ARBA00023237"/>
    </source>
</evidence>
<reference evidence="12 13" key="1">
    <citation type="submission" date="2013-04" db="EMBL/GenBank/DDBJ databases">
        <title>The Genome Sequence of Parabacteroides goldsteinii DSM 19448.</title>
        <authorList>
            <consortium name="The Broad Institute Genomics Platform"/>
            <person name="Earl A."/>
            <person name="Ward D."/>
            <person name="Feldgarden M."/>
            <person name="Gevers D."/>
            <person name="Martens E."/>
            <person name="Sakamoto M."/>
            <person name="Benno Y."/>
            <person name="Song Y."/>
            <person name="Liu C."/>
            <person name="Lee J."/>
            <person name="Bolanos M."/>
            <person name="Vaisanen M.L."/>
            <person name="Finegold S.M."/>
            <person name="Walker B."/>
            <person name="Young S."/>
            <person name="Zeng Q."/>
            <person name="Gargeya S."/>
            <person name="Fitzgerald M."/>
            <person name="Haas B."/>
            <person name="Abouelleil A."/>
            <person name="Allen A.W."/>
            <person name="Alvarado L."/>
            <person name="Arachchi H.M."/>
            <person name="Berlin A.M."/>
            <person name="Chapman S.B."/>
            <person name="Gainer-Dewar J."/>
            <person name="Goldberg J."/>
            <person name="Griggs A."/>
            <person name="Gujja S."/>
            <person name="Hansen M."/>
            <person name="Howarth C."/>
            <person name="Imamovic A."/>
            <person name="Ireland A."/>
            <person name="Larimer J."/>
            <person name="McCowan C."/>
            <person name="Murphy C."/>
            <person name="Pearson M."/>
            <person name="Poon T.W."/>
            <person name="Priest M."/>
            <person name="Roberts A."/>
            <person name="Saif S."/>
            <person name="Shea T."/>
            <person name="Sisk P."/>
            <person name="Sykes S."/>
            <person name="Wortman J."/>
            <person name="Nusbaum C."/>
            <person name="Birren B."/>
        </authorList>
    </citation>
    <scope>NUCLEOTIDE SEQUENCE [LARGE SCALE GENOMIC DNA]</scope>
    <source>
        <strain evidence="12 13">DSM 19448</strain>
    </source>
</reference>
<dbReference type="InterPro" id="IPR036942">
    <property type="entry name" value="Beta-barrel_TonB_sf"/>
</dbReference>
<feature type="domain" description="TonB-dependent receptor plug" evidence="11">
    <location>
        <begin position="133"/>
        <end position="240"/>
    </location>
</feature>
<dbReference type="STRING" id="927665.HMPREF1535_02893"/>
<dbReference type="Pfam" id="PF13715">
    <property type="entry name" value="CarbopepD_reg_2"/>
    <property type="match status" value="1"/>
</dbReference>
<proteinExistence type="inferred from homology"/>
<dbReference type="RefSeq" id="WP_046146648.1">
    <property type="nucleotide sequence ID" value="NZ_KQ033913.1"/>
</dbReference>
<evidence type="ECO:0000313" key="12">
    <source>
        <dbReference type="EMBL" id="KKB53354.1"/>
    </source>
</evidence>
<accession>A0A0F5J6D5</accession>
<dbReference type="InterPro" id="IPR008969">
    <property type="entry name" value="CarboxyPept-like_regulatory"/>
</dbReference>
<organism evidence="12 13">
    <name type="scientific">Parabacteroides goldsteinii DSM 19448 = WAL 12034</name>
    <dbReference type="NCBI Taxonomy" id="927665"/>
    <lineage>
        <taxon>Bacteria</taxon>
        <taxon>Pseudomonadati</taxon>
        <taxon>Bacteroidota</taxon>
        <taxon>Bacteroidia</taxon>
        <taxon>Bacteroidales</taxon>
        <taxon>Tannerellaceae</taxon>
        <taxon>Parabacteroides</taxon>
    </lineage>
</organism>
<keyword evidence="7 8" id="KW-0998">Cell outer membrane</keyword>
<keyword evidence="4 8" id="KW-0812">Transmembrane</keyword>
<dbReference type="InterPro" id="IPR012910">
    <property type="entry name" value="Plug_dom"/>
</dbReference>
<evidence type="ECO:0000256" key="2">
    <source>
        <dbReference type="ARBA" id="ARBA00022448"/>
    </source>
</evidence>
<dbReference type="AlphaFoldDB" id="A0A0F5J6D5"/>
<dbReference type="Gene3D" id="2.40.170.20">
    <property type="entry name" value="TonB-dependent receptor, beta-barrel domain"/>
    <property type="match status" value="1"/>
</dbReference>
<evidence type="ECO:0000259" key="11">
    <source>
        <dbReference type="Pfam" id="PF07715"/>
    </source>
</evidence>
<dbReference type="PROSITE" id="PS52016">
    <property type="entry name" value="TONB_DEPENDENT_REC_3"/>
    <property type="match status" value="1"/>
</dbReference>
<comment type="similarity">
    <text evidence="8 9">Belongs to the TonB-dependent receptor family.</text>
</comment>
<dbReference type="Proteomes" id="UP000033047">
    <property type="component" value="Unassembled WGS sequence"/>
</dbReference>
<dbReference type="GO" id="GO:0009279">
    <property type="term" value="C:cell outer membrane"/>
    <property type="evidence" value="ECO:0007669"/>
    <property type="project" value="UniProtKB-SubCell"/>
</dbReference>
<dbReference type="HOGENOM" id="CLU_004317_0_2_10"/>
<dbReference type="NCBIfam" id="TIGR04057">
    <property type="entry name" value="SusC_RagA_signa"/>
    <property type="match status" value="1"/>
</dbReference>
<evidence type="ECO:0000256" key="4">
    <source>
        <dbReference type="ARBA" id="ARBA00022692"/>
    </source>
</evidence>
<comment type="caution">
    <text evidence="12">The sequence shown here is derived from an EMBL/GenBank/DDBJ whole genome shotgun (WGS) entry which is preliminary data.</text>
</comment>
<dbReference type="Pfam" id="PF00593">
    <property type="entry name" value="TonB_dep_Rec_b-barrel"/>
    <property type="match status" value="1"/>
</dbReference>
<name>A0A0F5J6D5_9BACT</name>
<dbReference type="InterPro" id="IPR023997">
    <property type="entry name" value="TonB-dep_OMP_SusC/RagA_CS"/>
</dbReference>
<gene>
    <name evidence="12" type="ORF">HMPREF1535_02893</name>
</gene>
<keyword evidence="5 9" id="KW-0798">TonB box</keyword>
<evidence type="ECO:0000256" key="6">
    <source>
        <dbReference type="ARBA" id="ARBA00023136"/>
    </source>
</evidence>
<dbReference type="SUPFAM" id="SSF56935">
    <property type="entry name" value="Porins"/>
    <property type="match status" value="1"/>
</dbReference>
<evidence type="ECO:0000256" key="3">
    <source>
        <dbReference type="ARBA" id="ARBA00022452"/>
    </source>
</evidence>
<dbReference type="InterPro" id="IPR037066">
    <property type="entry name" value="Plug_dom_sf"/>
</dbReference>
<dbReference type="PATRIC" id="fig|927665.4.peg.2968"/>
<evidence type="ECO:0000256" key="8">
    <source>
        <dbReference type="PROSITE-ProRule" id="PRU01360"/>
    </source>
</evidence>
<dbReference type="InterPro" id="IPR023996">
    <property type="entry name" value="TonB-dep_OMP_SusC/RagA"/>
</dbReference>
<dbReference type="InterPro" id="IPR039426">
    <property type="entry name" value="TonB-dep_rcpt-like"/>
</dbReference>
<evidence type="ECO:0000256" key="5">
    <source>
        <dbReference type="ARBA" id="ARBA00023077"/>
    </source>
</evidence>
<evidence type="ECO:0000256" key="1">
    <source>
        <dbReference type="ARBA" id="ARBA00004571"/>
    </source>
</evidence>
<dbReference type="FunFam" id="2.60.40.1120:FF:000003">
    <property type="entry name" value="Outer membrane protein Omp121"/>
    <property type="match status" value="1"/>
</dbReference>
<keyword evidence="6 8" id="KW-0472">Membrane</keyword>